<feature type="domain" description="ER-bound oxygenase mpaB/mpaB'/Rubber oxygenase catalytic" evidence="1">
    <location>
        <begin position="49"/>
        <end position="252"/>
    </location>
</feature>
<organism evidence="2 3">
    <name type="scientific">Cryobacterium lyxosi</name>
    <dbReference type="NCBI Taxonomy" id="1259228"/>
    <lineage>
        <taxon>Bacteria</taxon>
        <taxon>Bacillati</taxon>
        <taxon>Actinomycetota</taxon>
        <taxon>Actinomycetes</taxon>
        <taxon>Micrococcales</taxon>
        <taxon>Microbacteriaceae</taxon>
        <taxon>Cryobacterium</taxon>
    </lineage>
</organism>
<dbReference type="PANTHER" id="PTHR36124:SF1">
    <property type="entry name" value="ER-BOUND OXYGENASE MPAB_MPAB'_RUBBER OXYGENASE CATALYTIC DOMAIN-CONTAINING PROTEIN"/>
    <property type="match status" value="1"/>
</dbReference>
<gene>
    <name evidence="2" type="ORF">E3T27_04895</name>
</gene>
<dbReference type="OrthoDB" id="836517at2"/>
<dbReference type="Proteomes" id="UP000298424">
    <property type="component" value="Unassembled WGS sequence"/>
</dbReference>
<proteinExistence type="predicted"/>
<evidence type="ECO:0000313" key="3">
    <source>
        <dbReference type="Proteomes" id="UP000298424"/>
    </source>
</evidence>
<comment type="caution">
    <text evidence="2">The sequence shown here is derived from an EMBL/GenBank/DDBJ whole genome shotgun (WGS) entry which is preliminary data.</text>
</comment>
<dbReference type="InterPro" id="IPR018713">
    <property type="entry name" value="MPAB/Lcp_cat_dom"/>
</dbReference>
<dbReference type="AlphaFoldDB" id="A0A4R8ZH59"/>
<keyword evidence="3" id="KW-1185">Reference proteome</keyword>
<reference evidence="2 3" key="1">
    <citation type="submission" date="2019-03" db="EMBL/GenBank/DDBJ databases">
        <title>Genomics of glacier-inhabiting Cryobacterium strains.</title>
        <authorList>
            <person name="Liu Q."/>
            <person name="Xin Y.-H."/>
        </authorList>
    </citation>
    <scope>NUCLEOTIDE SEQUENCE [LARGE SCALE GENOMIC DNA]</scope>
    <source>
        <strain evidence="2 3">TMT1-1</strain>
    </source>
</reference>
<dbReference type="Pfam" id="PF09995">
    <property type="entry name" value="MPAB_Lcp_cat"/>
    <property type="match status" value="1"/>
</dbReference>
<evidence type="ECO:0000313" key="2">
    <source>
        <dbReference type="EMBL" id="TFD27798.1"/>
    </source>
</evidence>
<accession>A0A4R8ZH59</accession>
<dbReference type="EMBL" id="SOGT01000005">
    <property type="protein sequence ID" value="TFD27798.1"/>
    <property type="molecule type" value="Genomic_DNA"/>
</dbReference>
<protein>
    <submittedName>
        <fullName evidence="2">DUF2236 domain-containing protein</fullName>
    </submittedName>
</protein>
<dbReference type="InterPro" id="IPR046366">
    <property type="entry name" value="MPAB"/>
</dbReference>
<name>A0A4R8ZH59_9MICO</name>
<dbReference type="PANTHER" id="PTHR36124">
    <property type="match status" value="1"/>
</dbReference>
<evidence type="ECO:0000259" key="1">
    <source>
        <dbReference type="Pfam" id="PF09995"/>
    </source>
</evidence>
<dbReference type="GO" id="GO:0016491">
    <property type="term" value="F:oxidoreductase activity"/>
    <property type="evidence" value="ECO:0007669"/>
    <property type="project" value="InterPro"/>
</dbReference>
<sequence length="294" mass="32282">MLRSRRLGVVMRSKQQAQANAARHVAADDWEATFRQMALYDFATDVNIGFVLAYFRSFAVPQISEALLATGEITQRPGKRSTDTGIVVYEIITHGFDSERGRTMVSLLRRVHAGVPGTDDDFLYVLISLLIAPLRWLDSHGWRAVEPTERAAAHRFFFELGQRIGLEIIPSSYDEAAVFFDDYEASHVAPSAAGIALTTSALPAFTIKLPYLVRRWDREILGALIGDVRVSVALGLPSPARGLTAAVRALLWVRNLRTAHSAPSELPVFASGAATTIYPTGYLLSEIGPPESSR</sequence>